<gene>
    <name evidence="2" type="ORF">OC25_14315</name>
</gene>
<evidence type="ECO:0000313" key="2">
    <source>
        <dbReference type="EMBL" id="KIA93200.1"/>
    </source>
</evidence>
<dbReference type="RefSeq" id="WP_039477213.1">
    <property type="nucleotide sequence ID" value="NZ_JSYN01000016.1"/>
</dbReference>
<dbReference type="Proteomes" id="UP000031246">
    <property type="component" value="Unassembled WGS sequence"/>
</dbReference>
<dbReference type="OrthoDB" id="7391526at2"/>
<dbReference type="EMBL" id="JSYN01000016">
    <property type="protein sequence ID" value="KIA93200.1"/>
    <property type="molecule type" value="Genomic_DNA"/>
</dbReference>
<organism evidence="2 3">
    <name type="scientific">Pedobacter kyungheensis</name>
    <dbReference type="NCBI Taxonomy" id="1069985"/>
    <lineage>
        <taxon>Bacteria</taxon>
        <taxon>Pseudomonadati</taxon>
        <taxon>Bacteroidota</taxon>
        <taxon>Sphingobacteriia</taxon>
        <taxon>Sphingobacteriales</taxon>
        <taxon>Sphingobacteriaceae</taxon>
        <taxon>Pedobacter</taxon>
    </lineage>
</organism>
<comment type="caution">
    <text evidence="2">The sequence shown here is derived from an EMBL/GenBank/DDBJ whole genome shotgun (WGS) entry which is preliminary data.</text>
</comment>
<dbReference type="InterPro" id="IPR043729">
    <property type="entry name" value="DUF5672"/>
</dbReference>
<dbReference type="AlphaFoldDB" id="A0A0C1DH12"/>
<reference evidence="2 3" key="1">
    <citation type="submission" date="2014-10" db="EMBL/GenBank/DDBJ databases">
        <title>Pedobacter Kyungheensis.</title>
        <authorList>
            <person name="Anderson B.M."/>
            <person name="Newman J.D."/>
        </authorList>
    </citation>
    <scope>NUCLEOTIDE SEQUENCE [LARGE SCALE GENOMIC DNA]</scope>
    <source>
        <strain evidence="2 3">KACC 16221</strain>
    </source>
</reference>
<name>A0A0C1DH12_9SPHI</name>
<accession>A0A0C1DH12</accession>
<keyword evidence="3" id="KW-1185">Reference proteome</keyword>
<evidence type="ECO:0000259" key="1">
    <source>
        <dbReference type="Pfam" id="PF18922"/>
    </source>
</evidence>
<evidence type="ECO:0000313" key="3">
    <source>
        <dbReference type="Proteomes" id="UP000031246"/>
    </source>
</evidence>
<proteinExistence type="predicted"/>
<protein>
    <recommendedName>
        <fullName evidence="1">DUF5672 domain-containing protein</fullName>
    </recommendedName>
</protein>
<sequence length="268" mass="31952">MNSSCVIVIPIYKKELSVYEKIALTQCGKLLSDYDIVILKPDDLELSDMQIPFAYNEVSFPDFYFKSVFGYNDLMLSELFYEKFLNYNYLLIYQLDAFVFKNELKYWCSLGYDYIGAPWLREKEFPTSFKRFKEKIRSYLHRRYNLLDKQGRPDIARQLYNYVGNGGFSLRKVKSFYNICIQEKELIANYVGRKSSDYNEDMFWTVEVNRKKKRIKIPAYKEALKFSIETAPHRAMALINGNIPFGCHAWDKNIHFWQPYFKEAGYQI</sequence>
<feature type="domain" description="DUF5672" evidence="1">
    <location>
        <begin position="58"/>
        <end position="248"/>
    </location>
</feature>
<dbReference type="Pfam" id="PF18922">
    <property type="entry name" value="DUF5672"/>
    <property type="match status" value="1"/>
</dbReference>